<keyword evidence="7" id="KW-0408">Iron</keyword>
<dbReference type="Pfam" id="PF13510">
    <property type="entry name" value="Fer2_4"/>
    <property type="match status" value="1"/>
</dbReference>
<dbReference type="PANTHER" id="PTHR43105">
    <property type="entry name" value="RESPIRATORY NITRATE REDUCTASE"/>
    <property type="match status" value="1"/>
</dbReference>
<dbReference type="InterPro" id="IPR006963">
    <property type="entry name" value="Mopterin_OxRdtase_4Fe-4S_dom"/>
</dbReference>
<dbReference type="PROSITE" id="PS51085">
    <property type="entry name" value="2FE2S_FER_2"/>
    <property type="match status" value="1"/>
</dbReference>
<dbReference type="CDD" id="cd00207">
    <property type="entry name" value="fer2"/>
    <property type="match status" value="1"/>
</dbReference>
<dbReference type="Pfam" id="PF22117">
    <property type="entry name" value="Fer4_Nqo3"/>
    <property type="match status" value="2"/>
</dbReference>
<dbReference type="PROSITE" id="PS51839">
    <property type="entry name" value="4FE4S_HC3"/>
    <property type="match status" value="2"/>
</dbReference>
<feature type="domain" description="4Fe-4S His(Cys)3-ligated-type" evidence="14">
    <location>
        <begin position="240"/>
        <end position="279"/>
    </location>
</feature>
<dbReference type="InterPro" id="IPR001041">
    <property type="entry name" value="2Fe-2S_ferredoxin-type"/>
</dbReference>
<dbReference type="InterPro" id="IPR010228">
    <property type="entry name" value="NADH_UbQ_OxRdtase_Gsu"/>
</dbReference>
<dbReference type="Pfam" id="PF22151">
    <property type="entry name" value="Fer4_NDSU1"/>
    <property type="match status" value="1"/>
</dbReference>
<evidence type="ECO:0000256" key="9">
    <source>
        <dbReference type="ARBA" id="ARBA00023027"/>
    </source>
</evidence>
<evidence type="ECO:0000256" key="3">
    <source>
        <dbReference type="ARBA" id="ARBA00013888"/>
    </source>
</evidence>
<dbReference type="PROSITE" id="PS00643">
    <property type="entry name" value="COMPLEX1_75K_3"/>
    <property type="match status" value="2"/>
</dbReference>
<organism evidence="15 16">
    <name type="scientific">Meloidogyne incognita</name>
    <name type="common">Southern root-knot nematode worm</name>
    <name type="synonym">Oxyuris incognita</name>
    <dbReference type="NCBI Taxonomy" id="6306"/>
    <lineage>
        <taxon>Eukaryota</taxon>
        <taxon>Metazoa</taxon>
        <taxon>Ecdysozoa</taxon>
        <taxon>Nematoda</taxon>
        <taxon>Chromadorea</taxon>
        <taxon>Rhabditida</taxon>
        <taxon>Tylenchina</taxon>
        <taxon>Tylenchomorpha</taxon>
        <taxon>Tylenchoidea</taxon>
        <taxon>Meloidogynidae</taxon>
        <taxon>Meloidogyninae</taxon>
        <taxon>Meloidogyne</taxon>
        <taxon>Meloidogyne incognita group</taxon>
    </lineage>
</organism>
<feature type="domain" description="4Fe-4S Mo/W bis-MGD-type" evidence="13">
    <location>
        <begin position="380"/>
        <end position="436"/>
    </location>
</feature>
<sequence>MFERGALLNKLFFTKVLFRNYSVAVAPKKVEVFIDDKKILVEPGMTILQACALVGVDIPRFCYHDRLSIAGNCRMCLVEVEKSIKPVASCAMPVMPGMRVKTNSPATKKAREAVMEFLLVNHPLDCPICDQGGECDLQDQSMAFGSDRSRLQVAFDEKRAVEDKDIGPLIKTIMTRCIHCTRCIRFANEVAGVPDLGSTGRGSDMQVGTYVEKLFASELSVASCAMPVMPGMRVKTNSPATKKAREAVMEFLLVNHPLDCPICDQGGECDLQDQSMAFGSDRSRLQVAFDEKRAVEDKDIGPLIKTIMTRCIHCTRCIRFANEVAGVPDLGSTGRGSDMQVGTYVEKLFASELSGNVIDLCPVGALTSKQYSFIARPWETRKTESIDVMDALGSNVVVSHRTGEVLRIIPRMNDEINEEWLSDKSRFICDGLKLQRLLQPMIKNDQGILIPCNWEEALFMSAQKLRQTPPSAMACLAGSLVDTEGLLALKDLLNRFDSENIFSEGELPNSCGGIDLRSNYLFNDKITSIENCDLLLLVGTNPRYEAPVLNARIRKAFIYSDMEIGVIGSNVDLTYEYHYLGSNSSILDDLIDGKNAFSKKLLAAQNPLIIVGSQALEGNGTDMVHCKLQQLAQIIQNKLLERKIDSPPKILNVLHGNASQVASFDLGYKPFNLFDSKLKKSIKLLYLFGADDKQISKKDFHEDVFVIYQGHHGDSGAEIADIILPGAAYTEKEATWVNTEGRPQRGYPAVTPPGDARVDWKIIRALSEVAGKKLPYDTITEIRQRLSEVAPHLSRYGQVEDANFFRQAFTLSKEETAKTTHPPKCLEPKQQSLPDFWLTNSITRASPTMVQCVKASKEYAVQPHTDPLRLKCLSA</sequence>
<evidence type="ECO:0000313" key="15">
    <source>
        <dbReference type="Proteomes" id="UP000887563"/>
    </source>
</evidence>
<dbReference type="InterPro" id="IPR036010">
    <property type="entry name" value="2Fe-2S_ferredoxin-like_sf"/>
</dbReference>
<name>A0A914KGU5_MELIC</name>
<dbReference type="PROSITE" id="PS51669">
    <property type="entry name" value="4FE4S_MOW_BIS_MGD"/>
    <property type="match status" value="1"/>
</dbReference>
<evidence type="ECO:0000256" key="6">
    <source>
        <dbReference type="ARBA" id="ARBA00022967"/>
    </source>
</evidence>
<evidence type="ECO:0000256" key="10">
    <source>
        <dbReference type="ARBA" id="ARBA00034078"/>
    </source>
</evidence>
<dbReference type="Gene3D" id="3.30.70.20">
    <property type="match status" value="1"/>
</dbReference>
<evidence type="ECO:0000256" key="1">
    <source>
        <dbReference type="ARBA" id="ARBA00001966"/>
    </source>
</evidence>
<keyword evidence="4" id="KW-0004">4Fe-4S</keyword>
<dbReference type="Pfam" id="PF00384">
    <property type="entry name" value="Molybdopterin"/>
    <property type="match status" value="1"/>
</dbReference>
<evidence type="ECO:0000256" key="8">
    <source>
        <dbReference type="ARBA" id="ARBA00023014"/>
    </source>
</evidence>
<keyword evidence="9" id="KW-0520">NAD</keyword>
<dbReference type="PROSITE" id="PS00642">
    <property type="entry name" value="COMPLEX1_75K_2"/>
    <property type="match status" value="2"/>
</dbReference>
<dbReference type="Pfam" id="PF09326">
    <property type="entry name" value="NADH_dhqG_C"/>
    <property type="match status" value="1"/>
</dbReference>
<protein>
    <recommendedName>
        <fullName evidence="3">NADH-ubiquinone oxidoreductase 75 kDa subunit, mitochondrial</fullName>
    </recommendedName>
</protein>
<dbReference type="InterPro" id="IPR006656">
    <property type="entry name" value="Mopterin_OxRdtase"/>
</dbReference>
<dbReference type="InterPro" id="IPR054351">
    <property type="entry name" value="NADH_UbQ_OxRdtase_ferredoxin"/>
</dbReference>
<dbReference type="FunFam" id="3.40.50.740:FF:000012">
    <property type="entry name" value="NADH dehydrogenase [ubiquinone] iron-sulfur protein 1 mitochondrial"/>
    <property type="match status" value="1"/>
</dbReference>
<dbReference type="Gene3D" id="3.40.50.740">
    <property type="match status" value="1"/>
</dbReference>
<dbReference type="GO" id="GO:0051539">
    <property type="term" value="F:4 iron, 4 sulfur cluster binding"/>
    <property type="evidence" value="ECO:0007669"/>
    <property type="project" value="UniProtKB-KW"/>
</dbReference>
<evidence type="ECO:0000313" key="16">
    <source>
        <dbReference type="WBParaSite" id="Minc3s00008g00559"/>
    </source>
</evidence>
<keyword evidence="8" id="KW-0411">Iron-sulfur</keyword>
<comment type="cofactor">
    <cofactor evidence="1">
        <name>[4Fe-4S] cluster</name>
        <dbReference type="ChEBI" id="CHEBI:49883"/>
    </cofactor>
</comment>
<evidence type="ECO:0000256" key="2">
    <source>
        <dbReference type="ARBA" id="ARBA00005404"/>
    </source>
</evidence>
<dbReference type="InterPro" id="IPR000283">
    <property type="entry name" value="NADH_UbQ_OxRdtase_75kDa_su_CS"/>
</dbReference>
<dbReference type="PANTHER" id="PTHR43105:SF13">
    <property type="entry name" value="NADH-UBIQUINONE OXIDOREDUCTASE 75 KDA SUBUNIT, MITOCHONDRIAL"/>
    <property type="match status" value="1"/>
</dbReference>
<dbReference type="Gene3D" id="3.10.20.740">
    <property type="match status" value="2"/>
</dbReference>
<evidence type="ECO:0000256" key="11">
    <source>
        <dbReference type="RuleBase" id="RU004523"/>
    </source>
</evidence>
<proteinExistence type="inferred from homology"/>
<evidence type="ECO:0000259" key="13">
    <source>
        <dbReference type="PROSITE" id="PS51669"/>
    </source>
</evidence>
<reference evidence="16" key="1">
    <citation type="submission" date="2022-11" db="UniProtKB">
        <authorList>
            <consortium name="WormBaseParasite"/>
        </authorList>
    </citation>
    <scope>IDENTIFICATION</scope>
</reference>
<evidence type="ECO:0000256" key="7">
    <source>
        <dbReference type="ARBA" id="ARBA00023004"/>
    </source>
</evidence>
<evidence type="ECO:0000259" key="12">
    <source>
        <dbReference type="PROSITE" id="PS51085"/>
    </source>
</evidence>
<dbReference type="GO" id="GO:0008137">
    <property type="term" value="F:NADH dehydrogenase (ubiquinone) activity"/>
    <property type="evidence" value="ECO:0007669"/>
    <property type="project" value="InterPro"/>
</dbReference>
<dbReference type="NCBIfam" id="TIGR01973">
    <property type="entry name" value="NuoG"/>
    <property type="match status" value="1"/>
</dbReference>
<dbReference type="WBParaSite" id="Minc3s00008g00559">
    <property type="protein sequence ID" value="Minc3s00008g00559"/>
    <property type="gene ID" value="Minc3s00008g00559"/>
</dbReference>
<comment type="cofactor">
    <cofactor evidence="10">
        <name>[2Fe-2S] cluster</name>
        <dbReference type="ChEBI" id="CHEBI:190135"/>
    </cofactor>
</comment>
<evidence type="ECO:0000256" key="4">
    <source>
        <dbReference type="ARBA" id="ARBA00022485"/>
    </source>
</evidence>
<dbReference type="SMART" id="SM00929">
    <property type="entry name" value="NADH-G_4Fe-4S_3"/>
    <property type="match status" value="2"/>
</dbReference>
<dbReference type="FunFam" id="3.10.20.740:FF:000001">
    <property type="entry name" value="NADH-quinone oxidoreductase subunit G"/>
    <property type="match status" value="1"/>
</dbReference>
<feature type="domain" description="4Fe-4S His(Cys)3-ligated-type" evidence="14">
    <location>
        <begin position="106"/>
        <end position="145"/>
    </location>
</feature>
<evidence type="ECO:0000259" key="14">
    <source>
        <dbReference type="PROSITE" id="PS51839"/>
    </source>
</evidence>
<dbReference type="Pfam" id="PF10588">
    <property type="entry name" value="NADH-G_4Fe-4S_3"/>
    <property type="match status" value="2"/>
</dbReference>
<dbReference type="CDD" id="cd02773">
    <property type="entry name" value="MopB_Res-Cmplx1_Nad11"/>
    <property type="match status" value="1"/>
</dbReference>
<dbReference type="FunFam" id="3.30.70.20:FF:000002">
    <property type="entry name" value="NADH-ubiquinone oxidoreductase 75 kDa subunit"/>
    <property type="match status" value="2"/>
</dbReference>
<evidence type="ECO:0000256" key="5">
    <source>
        <dbReference type="ARBA" id="ARBA00022723"/>
    </source>
</evidence>
<keyword evidence="6" id="KW-1278">Translocase</keyword>
<dbReference type="Proteomes" id="UP000887563">
    <property type="component" value="Unplaced"/>
</dbReference>
<feature type="domain" description="2Fe-2S ferredoxin-type" evidence="12">
    <location>
        <begin position="28"/>
        <end position="106"/>
    </location>
</feature>
<dbReference type="GO" id="GO:0046872">
    <property type="term" value="F:metal ion binding"/>
    <property type="evidence" value="ECO:0007669"/>
    <property type="project" value="UniProtKB-KW"/>
</dbReference>
<dbReference type="SUPFAM" id="SSF53706">
    <property type="entry name" value="Formate dehydrogenase/DMSO reductase, domains 1-3"/>
    <property type="match status" value="1"/>
</dbReference>
<dbReference type="InterPro" id="IPR015405">
    <property type="entry name" value="NDUFS1-like_C"/>
</dbReference>
<dbReference type="InterPro" id="IPR019574">
    <property type="entry name" value="NADH_UbQ_OxRdtase_Gsu_4Fe4S-bd"/>
</dbReference>
<keyword evidence="15" id="KW-1185">Reference proteome</keyword>
<dbReference type="GO" id="GO:0042773">
    <property type="term" value="P:ATP synthesis coupled electron transport"/>
    <property type="evidence" value="ECO:0007669"/>
    <property type="project" value="InterPro"/>
</dbReference>
<dbReference type="InterPro" id="IPR050123">
    <property type="entry name" value="Prok_molybdopt-oxidoreductase"/>
</dbReference>
<dbReference type="PROSITE" id="PS00641">
    <property type="entry name" value="COMPLEX1_75K_1"/>
    <property type="match status" value="1"/>
</dbReference>
<keyword evidence="5" id="KW-0479">Metal-binding</keyword>
<dbReference type="AlphaFoldDB" id="A0A914KGU5"/>
<dbReference type="GO" id="GO:0016651">
    <property type="term" value="F:oxidoreductase activity, acting on NAD(P)H"/>
    <property type="evidence" value="ECO:0007669"/>
    <property type="project" value="InterPro"/>
</dbReference>
<dbReference type="SUPFAM" id="SSF54862">
    <property type="entry name" value="4Fe-4S ferredoxins"/>
    <property type="match status" value="1"/>
</dbReference>
<accession>A0A914KGU5</accession>
<dbReference type="GO" id="GO:0016020">
    <property type="term" value="C:membrane"/>
    <property type="evidence" value="ECO:0007669"/>
    <property type="project" value="InterPro"/>
</dbReference>
<dbReference type="SUPFAM" id="SSF54292">
    <property type="entry name" value="2Fe-2S ferredoxin-like"/>
    <property type="match status" value="1"/>
</dbReference>
<comment type="similarity">
    <text evidence="2 11">Belongs to the complex I 75 kDa subunit family.</text>
</comment>